<accession>A0A9P8Y7U3</accession>
<dbReference type="RefSeq" id="XP_046011965.1">
    <property type="nucleotide sequence ID" value="XM_046154310.1"/>
</dbReference>
<evidence type="ECO:0000256" key="1">
    <source>
        <dbReference type="SAM" id="MobiDB-lite"/>
    </source>
</evidence>
<dbReference type="AlphaFoldDB" id="A0A9P8Y7U3"/>
<protein>
    <submittedName>
        <fullName evidence="2">Uncharacterized protein</fullName>
    </submittedName>
</protein>
<feature type="region of interest" description="Disordered" evidence="1">
    <location>
        <begin position="83"/>
        <end position="110"/>
    </location>
</feature>
<dbReference type="EMBL" id="JAGTJQ010000006">
    <property type="protein sequence ID" value="KAH7029677.1"/>
    <property type="molecule type" value="Genomic_DNA"/>
</dbReference>
<feature type="compositionally biased region" description="Polar residues" evidence="1">
    <location>
        <begin position="94"/>
        <end position="107"/>
    </location>
</feature>
<dbReference type="GeneID" id="70183856"/>
<keyword evidence="3" id="KW-1185">Reference proteome</keyword>
<evidence type="ECO:0000313" key="3">
    <source>
        <dbReference type="Proteomes" id="UP000756346"/>
    </source>
</evidence>
<dbReference type="Proteomes" id="UP000756346">
    <property type="component" value="Unassembled WGS sequence"/>
</dbReference>
<gene>
    <name evidence="2" type="ORF">B0I36DRAFT_326220</name>
</gene>
<comment type="caution">
    <text evidence="2">The sequence shown here is derived from an EMBL/GenBank/DDBJ whole genome shotgun (WGS) entry which is preliminary data.</text>
</comment>
<organism evidence="2 3">
    <name type="scientific">Microdochium trichocladiopsis</name>
    <dbReference type="NCBI Taxonomy" id="1682393"/>
    <lineage>
        <taxon>Eukaryota</taxon>
        <taxon>Fungi</taxon>
        <taxon>Dikarya</taxon>
        <taxon>Ascomycota</taxon>
        <taxon>Pezizomycotina</taxon>
        <taxon>Sordariomycetes</taxon>
        <taxon>Xylariomycetidae</taxon>
        <taxon>Xylariales</taxon>
        <taxon>Microdochiaceae</taxon>
        <taxon>Microdochium</taxon>
    </lineage>
</organism>
<sequence length="119" mass="13139">MRTAPEGEALDILFRLRALGNAQSVLKSLRGSISCQYQPSTIQATRAVSPTDPFDARVQGVDMPDNAIPRKYPYTTGRIATYDISSKQSRHSAMHNTRGSSRHNSGPQGKWLFTVMEDA</sequence>
<reference evidence="2" key="1">
    <citation type="journal article" date="2021" name="Nat. Commun.">
        <title>Genetic determinants of endophytism in the Arabidopsis root mycobiome.</title>
        <authorList>
            <person name="Mesny F."/>
            <person name="Miyauchi S."/>
            <person name="Thiergart T."/>
            <person name="Pickel B."/>
            <person name="Atanasova L."/>
            <person name="Karlsson M."/>
            <person name="Huettel B."/>
            <person name="Barry K.W."/>
            <person name="Haridas S."/>
            <person name="Chen C."/>
            <person name="Bauer D."/>
            <person name="Andreopoulos W."/>
            <person name="Pangilinan J."/>
            <person name="LaButti K."/>
            <person name="Riley R."/>
            <person name="Lipzen A."/>
            <person name="Clum A."/>
            <person name="Drula E."/>
            <person name="Henrissat B."/>
            <person name="Kohler A."/>
            <person name="Grigoriev I.V."/>
            <person name="Martin F.M."/>
            <person name="Hacquard S."/>
        </authorList>
    </citation>
    <scope>NUCLEOTIDE SEQUENCE</scope>
    <source>
        <strain evidence="2">MPI-CAGE-CH-0230</strain>
    </source>
</reference>
<name>A0A9P8Y7U3_9PEZI</name>
<evidence type="ECO:0000313" key="2">
    <source>
        <dbReference type="EMBL" id="KAH7029677.1"/>
    </source>
</evidence>
<dbReference type="OrthoDB" id="10261408at2759"/>
<proteinExistence type="predicted"/>